<gene>
    <name evidence="1" type="ORF">FCG67_19800</name>
</gene>
<evidence type="ECO:0000313" key="1">
    <source>
        <dbReference type="EMBL" id="TJZ75831.1"/>
    </source>
</evidence>
<accession>A0ABY2RFZ3</accession>
<dbReference type="RefSeq" id="WP_097214051.1">
    <property type="nucleotide sequence ID" value="NZ_SUMD01000010.1"/>
</dbReference>
<name>A0ABY2RFZ3_9NOCA</name>
<evidence type="ECO:0008006" key="3">
    <source>
        <dbReference type="Google" id="ProtNLM"/>
    </source>
</evidence>
<sequence>MNGNRFTLNREPAQSVPILAPVASAYPGIGVLGIEFARVGDRSISGAVASAFEVLRPAVSSFANSRVALVGMTPPLRPYSRTGRLSMERQALWGQWESQGVALPHGERRDWQTGRTDVQFGGLLVTDLEQLGTAIEVSRARSAVCLVLPPPENIDRLERAARAIRDVSADGNTLVPQLVPSIPSGGLLIRGFGSFDDHVVGIDIYADTAELDSLQQALS</sequence>
<dbReference type="EMBL" id="SUMD01000010">
    <property type="protein sequence ID" value="TJZ75831.1"/>
    <property type="molecule type" value="Genomic_DNA"/>
</dbReference>
<comment type="caution">
    <text evidence="1">The sequence shown here is derived from an EMBL/GenBank/DDBJ whole genome shotgun (WGS) entry which is preliminary data.</text>
</comment>
<dbReference type="Proteomes" id="UP000305109">
    <property type="component" value="Unassembled WGS sequence"/>
</dbReference>
<protein>
    <recommendedName>
        <fullName evidence="3">LLM class flavin-dependent oxidoreductase</fullName>
    </recommendedName>
</protein>
<keyword evidence="2" id="KW-1185">Reference proteome</keyword>
<organism evidence="1 2">
    <name type="scientific">Rhodococcus oryzae</name>
    <dbReference type="NCBI Taxonomy" id="2571143"/>
    <lineage>
        <taxon>Bacteria</taxon>
        <taxon>Bacillati</taxon>
        <taxon>Actinomycetota</taxon>
        <taxon>Actinomycetes</taxon>
        <taxon>Mycobacteriales</taxon>
        <taxon>Nocardiaceae</taxon>
        <taxon>Rhodococcus</taxon>
    </lineage>
</organism>
<reference evidence="1 2" key="1">
    <citation type="submission" date="2019-04" db="EMBL/GenBank/DDBJ databases">
        <title>Rhodococcus oryzae sp. nov., a novel actinomycete isolated from rhizosphere soil of rice (Oryza sativa L.).</title>
        <authorList>
            <person name="Li C."/>
        </authorList>
    </citation>
    <scope>NUCLEOTIDE SEQUENCE [LARGE SCALE GENOMIC DNA]</scope>
    <source>
        <strain evidence="1 2">NEAU-CX67</strain>
    </source>
</reference>
<evidence type="ECO:0000313" key="2">
    <source>
        <dbReference type="Proteomes" id="UP000305109"/>
    </source>
</evidence>
<proteinExistence type="predicted"/>